<dbReference type="SUPFAM" id="SSF52540">
    <property type="entry name" value="P-loop containing nucleoside triphosphate hydrolases"/>
    <property type="match status" value="1"/>
</dbReference>
<dbReference type="InterPro" id="IPR027417">
    <property type="entry name" value="P-loop_NTPase"/>
</dbReference>
<proteinExistence type="predicted"/>
<reference evidence="3 4" key="1">
    <citation type="submission" date="2022-06" db="EMBL/GenBank/DDBJ databases">
        <title>Sequencing the genomes of 1000 actinobacteria strains.</title>
        <authorList>
            <person name="Klenk H.-P."/>
        </authorList>
    </citation>
    <scope>NUCLEOTIDE SEQUENCE [LARGE SCALE GENOMIC DNA]</scope>
    <source>
        <strain evidence="3 4">DSM 44170</strain>
    </source>
</reference>
<evidence type="ECO:0000256" key="2">
    <source>
        <dbReference type="SAM" id="MobiDB-lite"/>
    </source>
</evidence>
<evidence type="ECO:0008006" key="5">
    <source>
        <dbReference type="Google" id="ProtNLM"/>
    </source>
</evidence>
<keyword evidence="4" id="KW-1185">Reference proteome</keyword>
<feature type="region of interest" description="Disordered" evidence="2">
    <location>
        <begin position="332"/>
        <end position="352"/>
    </location>
</feature>
<dbReference type="Proteomes" id="UP001320766">
    <property type="component" value="Unassembled WGS sequence"/>
</dbReference>
<keyword evidence="1" id="KW-0808">Transferase</keyword>
<gene>
    <name evidence="3" type="ORF">HD595_002238</name>
</gene>
<comment type="caution">
    <text evidence="3">The sequence shown here is derived from an EMBL/GenBank/DDBJ whole genome shotgun (WGS) entry which is preliminary data.</text>
</comment>
<evidence type="ECO:0000313" key="4">
    <source>
        <dbReference type="Proteomes" id="UP001320766"/>
    </source>
</evidence>
<dbReference type="PANTHER" id="PTHR12788:SF10">
    <property type="entry name" value="PROTEIN-TYROSINE SULFOTRANSFERASE"/>
    <property type="match status" value="1"/>
</dbReference>
<dbReference type="Gene3D" id="3.40.50.300">
    <property type="entry name" value="P-loop containing nucleotide triphosphate hydrolases"/>
    <property type="match status" value="1"/>
</dbReference>
<sequence>MSDRPVFVVGCPRSGTTMLQLMLHSHPRMAVPPETRYVVPVYQRRREFGDMRLAQRRAALAEWIATDRTTKFKELKIDKDEFVRECVEGPGSLGSVIGTTFRMYAARFGKPRWGDKRPSYVKQVDILRRLFPDAQFVHLIRDGRDCVSSLKEMPWYTHSSYHAISTWAEAMDAGVKLRRTLPADSYYELRYEDLTDDPSTELKKLCLFLEEDFDPAMVSPREAAQVAVPVHKVWHSNTHSDVLRTRVGSWTGRLEPWEISLAEQALGDRLVANGYELSGAPAPSKEHIATLQRVMQKRKAARSRKRLRDRFQRLREPGPVAALLTSRQRALAGLSPLPAESRHEETQPSVPA</sequence>
<protein>
    <recommendedName>
        <fullName evidence="5">Sulfotransferase</fullName>
    </recommendedName>
</protein>
<organism evidence="3 4">
    <name type="scientific">Nonomuraea roseoviolacea subsp. carminata</name>
    <dbReference type="NCBI Taxonomy" id="160689"/>
    <lineage>
        <taxon>Bacteria</taxon>
        <taxon>Bacillati</taxon>
        <taxon>Actinomycetota</taxon>
        <taxon>Actinomycetes</taxon>
        <taxon>Streptosporangiales</taxon>
        <taxon>Streptosporangiaceae</taxon>
        <taxon>Nonomuraea</taxon>
    </lineage>
</organism>
<evidence type="ECO:0000256" key="1">
    <source>
        <dbReference type="ARBA" id="ARBA00022679"/>
    </source>
</evidence>
<dbReference type="RefSeq" id="WP_253768239.1">
    <property type="nucleotide sequence ID" value="NZ_BAAAVE010000028.1"/>
</dbReference>
<accession>A0ABT1JXZ7</accession>
<dbReference type="InterPro" id="IPR026634">
    <property type="entry name" value="TPST-like"/>
</dbReference>
<name>A0ABT1JXZ7_9ACTN</name>
<evidence type="ECO:0000313" key="3">
    <source>
        <dbReference type="EMBL" id="MCP2346116.1"/>
    </source>
</evidence>
<dbReference type="PANTHER" id="PTHR12788">
    <property type="entry name" value="PROTEIN-TYROSINE SULFOTRANSFERASE 2"/>
    <property type="match status" value="1"/>
</dbReference>
<dbReference type="Pfam" id="PF13469">
    <property type="entry name" value="Sulfotransfer_3"/>
    <property type="match status" value="1"/>
</dbReference>
<dbReference type="EMBL" id="JAMZEC010000001">
    <property type="protein sequence ID" value="MCP2346116.1"/>
    <property type="molecule type" value="Genomic_DNA"/>
</dbReference>